<evidence type="ECO:0000313" key="2">
    <source>
        <dbReference type="EMBL" id="PLR32886.1"/>
    </source>
</evidence>
<comment type="caution">
    <text evidence="2">The sequence shown here is derived from an EMBL/GenBank/DDBJ whole genome shotgun (WGS) entry which is preliminary data.</text>
</comment>
<gene>
    <name evidence="2" type="ORF">CYR32_14630</name>
</gene>
<dbReference type="Proteomes" id="UP000234503">
    <property type="component" value="Unassembled WGS sequence"/>
</dbReference>
<sequence>MKIERPLWMQGVMVSPQHFQQQAAFTAWHTECIALMGVMHPWGVLAAEFDQDALKQGRLQAGRLAVRFSDGTLTDSDNADRLPPTLTLPEGGSGDIIAMLALPQIYANGGNCLKPEEEAERPVRYRQRWHDVRNCFGEDTRQIATMQHELTLRLDSQDNSDYLVCPVARLHRDRQGCWTQDSRFIPPLLSLKASPWLINQLEQLMTQLRARLARLMAMRRESNERMADFAVADVSLFWLLNALNGAEPVLGNFQRHAQVHPERLYQELVRLAGSLLTFSLAHTVTDIPVYRHNQLTDVFPPLFGLLGELLEASLPSRVIAVELTHEKRLRQWQARLNDPRLREQVDFYLSVRSSLPAVQLLEQFPQQCKVGSPDEVNEVINASRQGIPLRALSHVPAAIPLRLENQYFALDMTHPAAQAMQAAGSCVFYVPGTLDEPELELFAVLRT</sequence>
<name>A0A2N5DZ19_9GAMM</name>
<keyword evidence="3" id="KW-1185">Reference proteome</keyword>
<dbReference type="NCBIfam" id="TIGR03353">
    <property type="entry name" value="VI_chp_4"/>
    <property type="match status" value="1"/>
</dbReference>
<dbReference type="PANTHER" id="PTHR35566:SF1">
    <property type="entry name" value="TYPE VI SECRETION SYSTEM BASEPLATE COMPONENT TSSK1"/>
    <property type="match status" value="1"/>
</dbReference>
<proteinExistence type="predicted"/>
<dbReference type="PANTHER" id="PTHR35566">
    <property type="entry name" value="BLR3599 PROTEIN"/>
    <property type="match status" value="1"/>
</dbReference>
<dbReference type="AlphaFoldDB" id="A0A2N5DZ19"/>
<evidence type="ECO:0000256" key="1">
    <source>
        <dbReference type="SAM" id="Coils"/>
    </source>
</evidence>
<feature type="coiled-coil region" evidence="1">
    <location>
        <begin position="198"/>
        <end position="225"/>
    </location>
</feature>
<dbReference type="OrthoDB" id="9775333at2"/>
<dbReference type="InterPro" id="IPR010263">
    <property type="entry name" value="T6SS_TssK"/>
</dbReference>
<dbReference type="Pfam" id="PF05936">
    <property type="entry name" value="T6SS_VasE"/>
    <property type="match status" value="1"/>
</dbReference>
<dbReference type="EMBL" id="PJZH01000016">
    <property type="protein sequence ID" value="PLR32886.1"/>
    <property type="molecule type" value="Genomic_DNA"/>
</dbReference>
<protein>
    <submittedName>
        <fullName evidence="2">Type VI secretion system baseplate subunit TssK</fullName>
    </submittedName>
</protein>
<accession>A0A2N5DZ19</accession>
<reference evidence="2 3" key="1">
    <citation type="submission" date="2017-12" db="EMBL/GenBank/DDBJ databases">
        <title>Characterization of six clinical isolates of Enterochimera gen. nov., a novel genus of the Yersiniaciae family and the three species Enterochimera arupensis sp. nov., Enterochimera coloradensis sp. nov, and Enterochimera californica sp. nov.</title>
        <authorList>
            <person name="Rossi A."/>
            <person name="Fisher M."/>
        </authorList>
    </citation>
    <scope>NUCLEOTIDE SEQUENCE [LARGE SCALE GENOMIC DNA]</scope>
    <source>
        <strain evidence="3">2016-Iso4</strain>
    </source>
</reference>
<evidence type="ECO:0000313" key="3">
    <source>
        <dbReference type="Proteomes" id="UP000234503"/>
    </source>
</evidence>
<dbReference type="RefSeq" id="WP_101825696.1">
    <property type="nucleotide sequence ID" value="NZ_PJZH01000016.1"/>
</dbReference>
<keyword evidence="1" id="KW-0175">Coiled coil</keyword>
<organism evidence="2 3">
    <name type="scientific">Chimaeribacter coloradensis</name>
    <dbReference type="NCBI Taxonomy" id="2060068"/>
    <lineage>
        <taxon>Bacteria</taxon>
        <taxon>Pseudomonadati</taxon>
        <taxon>Pseudomonadota</taxon>
        <taxon>Gammaproteobacteria</taxon>
        <taxon>Enterobacterales</taxon>
        <taxon>Yersiniaceae</taxon>
        <taxon>Chimaeribacter</taxon>
    </lineage>
</organism>